<proteinExistence type="predicted"/>
<feature type="domain" description="Autophagy protein Atg19/Atg34 C-terminal" evidence="2">
    <location>
        <begin position="268"/>
        <end position="515"/>
    </location>
</feature>
<feature type="compositionally biased region" description="Basic residues" evidence="1">
    <location>
        <begin position="169"/>
        <end position="184"/>
    </location>
</feature>
<reference evidence="3 4" key="1">
    <citation type="journal article" date="2011" name="Proc. Natl. Acad. Sci. U.S.A.">
        <title>Evolutionary erosion of yeast sex chromosomes by mating-type switching accidents.</title>
        <authorList>
            <person name="Gordon J.L."/>
            <person name="Armisen D."/>
            <person name="Proux-Wera E."/>
            <person name="Oheigeartaigh S.S."/>
            <person name="Byrne K.P."/>
            <person name="Wolfe K.H."/>
        </authorList>
    </citation>
    <scope>NUCLEOTIDE SEQUENCE [LARGE SCALE GENOMIC DNA]</scope>
    <source>
        <strain evidence="4">ATCC 22294 / BCRC 22015 / CBS 2517 / CECT 1963 / NBRC 1671 / NRRL Y-8276</strain>
    </source>
</reference>
<protein>
    <recommendedName>
        <fullName evidence="2">Autophagy protein Atg19/Atg34 C-terminal domain-containing protein</fullName>
    </recommendedName>
</protein>
<dbReference type="KEGG" id="kaf:KAFR_0C01270"/>
<dbReference type="HOGENOM" id="CLU_515860_0_0_1"/>
<dbReference type="Proteomes" id="UP000005220">
    <property type="component" value="Chromosome 3"/>
</dbReference>
<dbReference type="OrthoDB" id="4042094at2759"/>
<accession>H2ARX1</accession>
<dbReference type="RefSeq" id="XP_003956256.1">
    <property type="nucleotide sequence ID" value="XM_003956207.1"/>
</dbReference>
<evidence type="ECO:0000313" key="4">
    <source>
        <dbReference type="Proteomes" id="UP000005220"/>
    </source>
</evidence>
<organism evidence="3 4">
    <name type="scientific">Kazachstania africana (strain ATCC 22294 / BCRC 22015 / CBS 2517 / CECT 1963 / NBRC 1671 / NRRL Y-8276)</name>
    <name type="common">Yeast</name>
    <name type="synonym">Kluyveromyces africanus</name>
    <dbReference type="NCBI Taxonomy" id="1071382"/>
    <lineage>
        <taxon>Eukaryota</taxon>
        <taxon>Fungi</taxon>
        <taxon>Dikarya</taxon>
        <taxon>Ascomycota</taxon>
        <taxon>Saccharomycotina</taxon>
        <taxon>Saccharomycetes</taxon>
        <taxon>Saccharomycetales</taxon>
        <taxon>Saccharomycetaceae</taxon>
        <taxon>Kazachstania</taxon>
    </lineage>
</organism>
<dbReference type="AlphaFoldDB" id="H2ARX1"/>
<sequence>MEDLKRYLRITYGNSFVFVQFENIEDLNTRLGVRLHDLLKSWGCRNGVITLKDKQSLYRIIPDNDVKETVLEEFKYSEEVELFLFGHAFVPAPEGKLIQPNEQSSIDIELAEKLNTMKIKPDSVGTESSTAMVKSAGNHDTITISKKYLESILQQVNCLEDTIKNEQMRKKREKHRRKTKKEKAQKKADSKVAKLTKKIRKLKKERKDFDKDAIETTAEDGSPVSDVAANEKLCKTKVLLAEASKLLDSFETILKTNPSLLPKSEVFIDIDPKNRRLFEYFSKIASEADLEKLLSNSQKYEGLLQRFDNDETLLLSELSHLSLNNSDTSSIKHEEPTEMGIPFELKVYEKDLNVCFELSNGTDTYFSENLYLLIHYISSENEIWKTKIDICHGIGPKSKRIFTKFKSFFEKKGGDFSIEDFGFFEIKDGADRLLFSTQGSKLVPCNNGTDLMFHLVAKYNNLTEINLRKLENFKSEETIKLKEAFTYDNENVESDDVISTTITNDVGFENNDSDNEFEEYDFLSESDV</sequence>
<keyword evidence="4" id="KW-1185">Reference proteome</keyword>
<dbReference type="GeneID" id="13885040"/>
<evidence type="ECO:0000256" key="1">
    <source>
        <dbReference type="SAM" id="MobiDB-lite"/>
    </source>
</evidence>
<gene>
    <name evidence="3" type="primary">KAFR0C01270</name>
    <name evidence="3" type="ORF">KAFR_0C01270</name>
</gene>
<name>H2ARX1_KAZAF</name>
<feature type="region of interest" description="Disordered" evidence="1">
    <location>
        <begin position="166"/>
        <end position="190"/>
    </location>
</feature>
<evidence type="ECO:0000313" key="3">
    <source>
        <dbReference type="EMBL" id="CCF57121.1"/>
    </source>
</evidence>
<evidence type="ECO:0000259" key="2">
    <source>
        <dbReference type="Pfam" id="PF12744"/>
    </source>
</evidence>
<dbReference type="Pfam" id="PF12744">
    <property type="entry name" value="ATG19"/>
    <property type="match status" value="1"/>
</dbReference>
<dbReference type="EMBL" id="HE650823">
    <property type="protein sequence ID" value="CCF57121.1"/>
    <property type="molecule type" value="Genomic_DNA"/>
</dbReference>
<dbReference type="InterPro" id="IPR024543">
    <property type="entry name" value="Atg19/Atg34_C"/>
</dbReference>
<dbReference type="InParanoid" id="H2ARX1"/>